<keyword evidence="5" id="KW-0626">Porin</keyword>
<keyword evidence="9" id="KW-1185">Reference proteome</keyword>
<proteinExistence type="predicted"/>
<dbReference type="GO" id="GO:0015288">
    <property type="term" value="F:porin activity"/>
    <property type="evidence" value="ECO:0007669"/>
    <property type="project" value="UniProtKB-KW"/>
</dbReference>
<dbReference type="EMBL" id="NRJF01000095">
    <property type="protein sequence ID" value="RIY35281.1"/>
    <property type="molecule type" value="Genomic_DNA"/>
</dbReference>
<keyword evidence="2" id="KW-0472">Membrane</keyword>
<keyword evidence="3 7" id="KW-0732">Signal</keyword>
<evidence type="ECO:0000256" key="5">
    <source>
        <dbReference type="ARBA" id="ARBA00023114"/>
    </source>
</evidence>
<dbReference type="GO" id="GO:0006811">
    <property type="term" value="P:monoatomic ion transport"/>
    <property type="evidence" value="ECO:0007669"/>
    <property type="project" value="UniProtKB-KW"/>
</dbReference>
<dbReference type="AlphaFoldDB" id="A0A3A1YCL1"/>
<keyword evidence="1" id="KW-0813">Transport</keyword>
<dbReference type="RefSeq" id="WP_119534657.1">
    <property type="nucleotide sequence ID" value="NZ_NRJF01000095.1"/>
</dbReference>
<feature type="signal peptide" evidence="7">
    <location>
        <begin position="1"/>
        <end position="19"/>
    </location>
</feature>
<evidence type="ECO:0000313" key="8">
    <source>
        <dbReference type="EMBL" id="RIY35281.1"/>
    </source>
</evidence>
<sequence length="369" mass="40486">MKKTLLTLALAGLAGSAFANTTVYQSDVARLYVDGNLRYVYANEQTKTDNSKYTAKGSLARYRVAFGGDFRVADSTAFGFKLRVQNNFWRHVSRTNLSPLKTETQYFVFDRAFVYLANDNFGKLSLGRQATVVDGAADSDLEFLDFDTALRANLRTTGNKVAYWTSPTFGNFVFEYSYANTDYNRKLYSSLTGQVVQNAFAGTYAFSTGTVVKATFALENARNSSGYYATKKKAAEVAVVQQVGDLTLAGAYDYVRVQLKDGAATQTTTSTNTHHSVVVKGLYNFNQFFQPYAGVTYQSLKVPSLSVKNDIWGGYLGVQSDVFKYDSLNVRVFAEAVYLHTTAKGTGSNSGTESKVKAPAYAAGVKVSF</sequence>
<name>A0A3A1YCL1_9GAMM</name>
<dbReference type="PANTHER" id="PTHR34501">
    <property type="entry name" value="PROTEIN YDDL-RELATED"/>
    <property type="match status" value="1"/>
</dbReference>
<evidence type="ECO:0000256" key="2">
    <source>
        <dbReference type="ARBA" id="ARBA00022452"/>
    </source>
</evidence>
<dbReference type="OrthoDB" id="5672338at2"/>
<reference evidence="8 9" key="1">
    <citation type="submission" date="2017-08" db="EMBL/GenBank/DDBJ databases">
        <title>Reclassification of Bisgaard taxon 37 and 44.</title>
        <authorList>
            <person name="Christensen H."/>
        </authorList>
    </citation>
    <scope>NUCLEOTIDE SEQUENCE [LARGE SCALE GENOMIC DNA]</scope>
    <source>
        <strain evidence="8 9">EEAB3T1</strain>
    </source>
</reference>
<protein>
    <recommendedName>
        <fullName evidence="10">Porin</fullName>
    </recommendedName>
</protein>
<organism evidence="8 9">
    <name type="scientific">Psittacicella gerlachiana</name>
    <dbReference type="NCBI Taxonomy" id="2028574"/>
    <lineage>
        <taxon>Bacteria</taxon>
        <taxon>Pseudomonadati</taxon>
        <taxon>Pseudomonadota</taxon>
        <taxon>Gammaproteobacteria</taxon>
        <taxon>Pasteurellales</taxon>
        <taxon>Psittacicellaceae</taxon>
        <taxon>Psittacicella</taxon>
    </lineage>
</organism>
<evidence type="ECO:0000256" key="7">
    <source>
        <dbReference type="SAM" id="SignalP"/>
    </source>
</evidence>
<evidence type="ECO:0008006" key="10">
    <source>
        <dbReference type="Google" id="ProtNLM"/>
    </source>
</evidence>
<dbReference type="Proteomes" id="UP000265964">
    <property type="component" value="Unassembled WGS sequence"/>
</dbReference>
<dbReference type="InterPro" id="IPR050298">
    <property type="entry name" value="Gram-neg_bact_OMP"/>
</dbReference>
<evidence type="ECO:0000256" key="3">
    <source>
        <dbReference type="ARBA" id="ARBA00022729"/>
    </source>
</evidence>
<evidence type="ECO:0000256" key="1">
    <source>
        <dbReference type="ARBA" id="ARBA00022448"/>
    </source>
</evidence>
<dbReference type="PANTHER" id="PTHR34501:SF2">
    <property type="entry name" value="OUTER MEMBRANE PORIN F-RELATED"/>
    <property type="match status" value="1"/>
</dbReference>
<keyword evidence="6" id="KW-0998">Cell outer membrane</keyword>
<accession>A0A3A1YCL1</accession>
<keyword evidence="2" id="KW-1134">Transmembrane beta strand</keyword>
<dbReference type="InterPro" id="IPR023614">
    <property type="entry name" value="Porin_dom_sf"/>
</dbReference>
<dbReference type="GO" id="GO:0046930">
    <property type="term" value="C:pore complex"/>
    <property type="evidence" value="ECO:0007669"/>
    <property type="project" value="UniProtKB-KW"/>
</dbReference>
<dbReference type="SUPFAM" id="SSF56935">
    <property type="entry name" value="Porins"/>
    <property type="match status" value="1"/>
</dbReference>
<evidence type="ECO:0000256" key="4">
    <source>
        <dbReference type="ARBA" id="ARBA00023065"/>
    </source>
</evidence>
<gene>
    <name evidence="8" type="ORF">CKF59_03830</name>
</gene>
<dbReference type="Gene3D" id="2.40.160.10">
    <property type="entry name" value="Porin"/>
    <property type="match status" value="1"/>
</dbReference>
<keyword evidence="4" id="KW-0406">Ion transport</keyword>
<feature type="chain" id="PRO_5017263404" description="Porin" evidence="7">
    <location>
        <begin position="20"/>
        <end position="369"/>
    </location>
</feature>
<comment type="caution">
    <text evidence="8">The sequence shown here is derived from an EMBL/GenBank/DDBJ whole genome shotgun (WGS) entry which is preliminary data.</text>
</comment>
<evidence type="ECO:0000256" key="6">
    <source>
        <dbReference type="ARBA" id="ARBA00023237"/>
    </source>
</evidence>
<evidence type="ECO:0000313" key="9">
    <source>
        <dbReference type="Proteomes" id="UP000265964"/>
    </source>
</evidence>
<keyword evidence="2" id="KW-0812">Transmembrane</keyword>